<name>A0A4S4JYX0_ALKAL</name>
<evidence type="ECO:0000256" key="8">
    <source>
        <dbReference type="SAM" id="Phobius"/>
    </source>
</evidence>
<dbReference type="Gene3D" id="1.20.1250.20">
    <property type="entry name" value="MFS general substrate transporter like domains"/>
    <property type="match status" value="2"/>
</dbReference>
<keyword evidence="2" id="KW-0813">Transport</keyword>
<feature type="transmembrane region" description="Helical" evidence="8">
    <location>
        <begin position="273"/>
        <end position="296"/>
    </location>
</feature>
<evidence type="ECO:0000313" key="10">
    <source>
        <dbReference type="EMBL" id="THG90468.1"/>
    </source>
</evidence>
<accession>A0A4S4JYX0</accession>
<keyword evidence="6 8" id="KW-1133">Transmembrane helix</keyword>
<dbReference type="SUPFAM" id="SSF103473">
    <property type="entry name" value="MFS general substrate transporter"/>
    <property type="match status" value="1"/>
</dbReference>
<evidence type="ECO:0000256" key="1">
    <source>
        <dbReference type="ARBA" id="ARBA00004429"/>
    </source>
</evidence>
<dbReference type="Pfam" id="PF12832">
    <property type="entry name" value="MFS_1_like"/>
    <property type="match status" value="1"/>
</dbReference>
<organism evidence="10 11">
    <name type="scientific">Alkalihalobacillus alcalophilus ATCC 27647 = CGMCC 1.3604</name>
    <dbReference type="NCBI Taxonomy" id="1218173"/>
    <lineage>
        <taxon>Bacteria</taxon>
        <taxon>Bacillati</taxon>
        <taxon>Bacillota</taxon>
        <taxon>Bacilli</taxon>
        <taxon>Bacillales</taxon>
        <taxon>Bacillaceae</taxon>
        <taxon>Alkalihalobacillus</taxon>
    </lineage>
</organism>
<dbReference type="PIRSF" id="PIRSF004925">
    <property type="entry name" value="HcaT"/>
    <property type="match status" value="1"/>
</dbReference>
<feature type="transmembrane region" description="Helical" evidence="8">
    <location>
        <begin position="332"/>
        <end position="355"/>
    </location>
</feature>
<dbReference type="GO" id="GO:0015528">
    <property type="term" value="F:lactose:proton symporter activity"/>
    <property type="evidence" value="ECO:0007669"/>
    <property type="project" value="TreeGrafter"/>
</dbReference>
<dbReference type="RefSeq" id="WP_003324402.1">
    <property type="nucleotide sequence ID" value="NZ_ALPT02000033.1"/>
</dbReference>
<feature type="transmembrane region" description="Helical" evidence="8">
    <location>
        <begin position="361"/>
        <end position="384"/>
    </location>
</feature>
<keyword evidence="7 8" id="KW-0472">Membrane</keyword>
<evidence type="ECO:0000313" key="11">
    <source>
        <dbReference type="Proteomes" id="UP000297014"/>
    </source>
</evidence>
<feature type="transmembrane region" description="Helical" evidence="8">
    <location>
        <begin position="103"/>
        <end position="121"/>
    </location>
</feature>
<feature type="domain" description="Major facilitator superfamily (MFS) profile" evidence="9">
    <location>
        <begin position="191"/>
        <end position="396"/>
    </location>
</feature>
<dbReference type="GO" id="GO:0030395">
    <property type="term" value="F:lactose binding"/>
    <property type="evidence" value="ECO:0007669"/>
    <property type="project" value="TreeGrafter"/>
</dbReference>
<feature type="transmembrane region" description="Helical" evidence="8">
    <location>
        <begin position="242"/>
        <end position="261"/>
    </location>
</feature>
<dbReference type="NCBIfam" id="NF037955">
    <property type="entry name" value="mfs"/>
    <property type="match status" value="1"/>
</dbReference>
<dbReference type="InterPro" id="IPR026032">
    <property type="entry name" value="HcaT-like"/>
</dbReference>
<dbReference type="AlphaFoldDB" id="A0A4S4JYX0"/>
<evidence type="ECO:0000256" key="4">
    <source>
        <dbReference type="ARBA" id="ARBA00022519"/>
    </source>
</evidence>
<feature type="transmembrane region" description="Helical" evidence="8">
    <location>
        <begin position="48"/>
        <end position="67"/>
    </location>
</feature>
<comment type="subcellular location">
    <subcellularLocation>
        <location evidence="1">Cell inner membrane</location>
        <topology evidence="1">Multi-pass membrane protein</topology>
    </subcellularLocation>
</comment>
<dbReference type="PANTHER" id="PTHR23522:SF10">
    <property type="entry name" value="3-PHENYLPROPIONIC ACID TRANSPORTER-RELATED"/>
    <property type="match status" value="1"/>
</dbReference>
<proteinExistence type="predicted"/>
<evidence type="ECO:0000259" key="9">
    <source>
        <dbReference type="PROSITE" id="PS50850"/>
    </source>
</evidence>
<evidence type="ECO:0000256" key="3">
    <source>
        <dbReference type="ARBA" id="ARBA00022475"/>
    </source>
</evidence>
<keyword evidence="5 8" id="KW-0812">Transmembrane</keyword>
<dbReference type="EMBL" id="JALP01000151">
    <property type="protein sequence ID" value="THG90468.1"/>
    <property type="molecule type" value="Genomic_DNA"/>
</dbReference>
<dbReference type="InterPro" id="IPR020846">
    <property type="entry name" value="MFS_dom"/>
</dbReference>
<evidence type="ECO:0000256" key="7">
    <source>
        <dbReference type="ARBA" id="ARBA00023136"/>
    </source>
</evidence>
<dbReference type="GO" id="GO:0005886">
    <property type="term" value="C:plasma membrane"/>
    <property type="evidence" value="ECO:0007669"/>
    <property type="project" value="UniProtKB-SubCell"/>
</dbReference>
<dbReference type="InterPro" id="IPR024989">
    <property type="entry name" value="MFS_assoc_dom"/>
</dbReference>
<comment type="caution">
    <text evidence="10">The sequence shown here is derived from an EMBL/GenBank/DDBJ whole genome shotgun (WGS) entry which is preliminary data.</text>
</comment>
<reference evidence="10 11" key="1">
    <citation type="submission" date="2014-01" db="EMBL/GenBank/DDBJ databases">
        <title>Draft genome sequencing of Bacillus alcalophilus CGMCC 1.3604.</title>
        <authorList>
            <person name="Yang J."/>
            <person name="Diao L."/>
            <person name="Yang S."/>
        </authorList>
    </citation>
    <scope>NUCLEOTIDE SEQUENCE [LARGE SCALE GENOMIC DNA]</scope>
    <source>
        <strain evidence="10 11">CGMCC 1.3604</strain>
    </source>
</reference>
<keyword evidence="4" id="KW-0997">Cell inner membrane</keyword>
<feature type="transmembrane region" description="Helical" evidence="8">
    <location>
        <begin position="166"/>
        <end position="184"/>
    </location>
</feature>
<dbReference type="PROSITE" id="PS50850">
    <property type="entry name" value="MFS"/>
    <property type="match status" value="1"/>
</dbReference>
<evidence type="ECO:0000256" key="6">
    <source>
        <dbReference type="ARBA" id="ARBA00022989"/>
    </source>
</evidence>
<dbReference type="OrthoDB" id="1650886at2"/>
<protein>
    <submittedName>
        <fullName evidence="10">MFS transporter</fullName>
    </submittedName>
</protein>
<keyword evidence="3" id="KW-1003">Cell membrane</keyword>
<evidence type="ECO:0000256" key="5">
    <source>
        <dbReference type="ARBA" id="ARBA00022692"/>
    </source>
</evidence>
<gene>
    <name evidence="10" type="ORF">AJ85_10680</name>
</gene>
<feature type="transmembrane region" description="Helical" evidence="8">
    <location>
        <begin position="16"/>
        <end position="36"/>
    </location>
</feature>
<dbReference type="PANTHER" id="PTHR23522">
    <property type="entry name" value="BLL5896 PROTEIN"/>
    <property type="match status" value="1"/>
</dbReference>
<evidence type="ECO:0000256" key="2">
    <source>
        <dbReference type="ARBA" id="ARBA00022448"/>
    </source>
</evidence>
<sequence length="396" mass="43850">MVLQEKDRNQKAVSRLIAYLFFAYSANTVIISYLSVFYREEGLSGSEVGMLMAIGPFAMLLAQPVWGFLSDKYKTIHKILMIALIGLIVTATMYYVASGFTQYLFVMFILFIFLAPVTALGDSLAQKTANYRSLNFGQIRMWGSIGFAFTSLVTGYLLTAIGVEHFVLPLVFMASLAFICACFVSDVPGSTKAVTIVHAIQSGLNVRLGLFLACILFISIPHRANDSYLGIYIVELGGPESMIGWAWFIGVVAEAFVFALSMKWFKDIEPLKLIIVAAFIFVIRWLLMSFFTNPWFVMPLQVLHGFSFGIVYITSIQYVSKMFPDHLQATGHVLFITTFFALSGIIGSLIGGAIIDLIGVSAMYFVMGISAFIGMVLFTVYYSVDKKKAAALKQMS</sequence>
<feature type="transmembrane region" description="Helical" evidence="8">
    <location>
        <begin position="204"/>
        <end position="222"/>
    </location>
</feature>
<dbReference type="InterPro" id="IPR036259">
    <property type="entry name" value="MFS_trans_sf"/>
</dbReference>
<dbReference type="Proteomes" id="UP000297014">
    <property type="component" value="Unassembled WGS sequence"/>
</dbReference>
<feature type="transmembrane region" description="Helical" evidence="8">
    <location>
        <begin position="141"/>
        <end position="160"/>
    </location>
</feature>
<feature type="transmembrane region" description="Helical" evidence="8">
    <location>
        <begin position="302"/>
        <end position="320"/>
    </location>
</feature>
<feature type="transmembrane region" description="Helical" evidence="8">
    <location>
        <begin position="79"/>
        <end position="97"/>
    </location>
</feature>